<keyword evidence="1" id="KW-0812">Transmembrane</keyword>
<keyword evidence="1" id="KW-1133">Transmembrane helix</keyword>
<evidence type="ECO:0000256" key="1">
    <source>
        <dbReference type="SAM" id="Phobius"/>
    </source>
</evidence>
<dbReference type="AlphaFoldDB" id="S0FFM6"/>
<dbReference type="EMBL" id="AORV01000066">
    <property type="protein sequence ID" value="EMS69382.1"/>
    <property type="molecule type" value="Genomic_DNA"/>
</dbReference>
<feature type="transmembrane region" description="Helical" evidence="1">
    <location>
        <begin position="85"/>
        <end position="105"/>
    </location>
</feature>
<reference evidence="2 3" key="1">
    <citation type="journal article" date="2013" name="Genome Announc.">
        <title>Draft Genome Sequence of the Cellulolytic, Mesophilic, Anaerobic Bacterium Clostridium termitidis Strain CT1112 (DSM 5398).</title>
        <authorList>
            <person name="Lal S."/>
            <person name="Ramachandran U."/>
            <person name="Zhang X."/>
            <person name="Munir R."/>
            <person name="Sparling R."/>
            <person name="Levin D.B."/>
        </authorList>
    </citation>
    <scope>NUCLEOTIDE SEQUENCE [LARGE SCALE GENOMIC DNA]</scope>
    <source>
        <strain evidence="2 3">CT1112</strain>
    </source>
</reference>
<dbReference type="PATRIC" id="fig|1195236.3.peg.5116"/>
<evidence type="ECO:0008006" key="4">
    <source>
        <dbReference type="Google" id="ProtNLM"/>
    </source>
</evidence>
<dbReference type="STRING" id="1195236.CTER_4923"/>
<accession>S0FFM6</accession>
<dbReference type="eggNOG" id="ENOG50338PG">
    <property type="taxonomic scope" value="Bacteria"/>
</dbReference>
<gene>
    <name evidence="2" type="ORF">CTER_4923</name>
</gene>
<organism evidence="2 3">
    <name type="scientific">Ruminiclostridium cellobioparum subsp. termitidis CT1112</name>
    <dbReference type="NCBI Taxonomy" id="1195236"/>
    <lineage>
        <taxon>Bacteria</taxon>
        <taxon>Bacillati</taxon>
        <taxon>Bacillota</taxon>
        <taxon>Clostridia</taxon>
        <taxon>Eubacteriales</taxon>
        <taxon>Oscillospiraceae</taxon>
        <taxon>Ruminiclostridium</taxon>
    </lineage>
</organism>
<feature type="transmembrane region" description="Helical" evidence="1">
    <location>
        <begin position="5"/>
        <end position="21"/>
    </location>
</feature>
<proteinExistence type="predicted"/>
<sequence length="113" mass="12591">MKVNKLGFLSILALIGILGIVTEHKPFLGFLGFTYYVRYFFVTPDEMFQQNVRRAASIGFFSGVGATGLALIIRTLFPEFITSNMALASCYVVSVFCFTIALMVLEIKEQRGC</sequence>
<evidence type="ECO:0000313" key="3">
    <source>
        <dbReference type="Proteomes" id="UP000014155"/>
    </source>
</evidence>
<comment type="caution">
    <text evidence="2">The sequence shown here is derived from an EMBL/GenBank/DDBJ whole genome shotgun (WGS) entry which is preliminary data.</text>
</comment>
<protein>
    <recommendedName>
        <fullName evidence="4">DUF3796 domain-containing protein</fullName>
    </recommendedName>
</protein>
<keyword evidence="3" id="KW-1185">Reference proteome</keyword>
<keyword evidence="1" id="KW-0472">Membrane</keyword>
<dbReference type="RefSeq" id="WP_004630395.1">
    <property type="nucleotide sequence ID" value="NZ_AORV01000066.1"/>
</dbReference>
<evidence type="ECO:0000313" key="2">
    <source>
        <dbReference type="EMBL" id="EMS69382.1"/>
    </source>
</evidence>
<feature type="transmembrane region" description="Helical" evidence="1">
    <location>
        <begin position="55"/>
        <end position="73"/>
    </location>
</feature>
<name>S0FFM6_RUMCE</name>
<dbReference type="Proteomes" id="UP000014155">
    <property type="component" value="Unassembled WGS sequence"/>
</dbReference>
<feature type="transmembrane region" description="Helical" evidence="1">
    <location>
        <begin position="27"/>
        <end position="43"/>
    </location>
</feature>